<evidence type="ECO:0000256" key="5">
    <source>
        <dbReference type="ARBA" id="ARBA00022764"/>
    </source>
</evidence>
<dbReference type="GO" id="GO:0004130">
    <property type="term" value="F:cytochrome-c peroxidase activity"/>
    <property type="evidence" value="ECO:0007669"/>
    <property type="project" value="TreeGrafter"/>
</dbReference>
<feature type="binding site" description="covalent" evidence="8">
    <location>
        <position position="183"/>
    </location>
    <ligand>
        <name>heme c</name>
        <dbReference type="ChEBI" id="CHEBI:61717"/>
        <label>2</label>
    </ligand>
</feature>
<protein>
    <submittedName>
        <fullName evidence="11">C-type cytochrome</fullName>
    </submittedName>
</protein>
<evidence type="ECO:0000256" key="4">
    <source>
        <dbReference type="ARBA" id="ARBA00022729"/>
    </source>
</evidence>
<feature type="binding site" description="axial binding residue" evidence="9">
    <location>
        <position position="254"/>
    </location>
    <ligand>
        <name>heme c</name>
        <dbReference type="ChEBI" id="CHEBI:61717"/>
        <label>2</label>
    </ligand>
    <ligandPart>
        <name>Fe</name>
        <dbReference type="ChEBI" id="CHEBI:18248"/>
    </ligandPart>
</feature>
<evidence type="ECO:0000313" key="12">
    <source>
        <dbReference type="Proteomes" id="UP000539350"/>
    </source>
</evidence>
<dbReference type="PROSITE" id="PS51007">
    <property type="entry name" value="CYTC"/>
    <property type="match status" value="2"/>
</dbReference>
<feature type="domain" description="Cytochrome c" evidence="10">
    <location>
        <begin position="10"/>
        <end position="122"/>
    </location>
</feature>
<dbReference type="InterPro" id="IPR004852">
    <property type="entry name" value="Di-haem_cyt_c_peroxidsae"/>
</dbReference>
<dbReference type="AlphaFoldDB" id="A0A7W2YJF8"/>
<keyword evidence="2 8" id="KW-0349">Heme</keyword>
<dbReference type="PIRSF" id="PIRSF000294">
    <property type="entry name" value="Cytochrome-c_peroxidase"/>
    <property type="match status" value="1"/>
</dbReference>
<feature type="binding site" description="axial binding residue" evidence="9">
    <location>
        <position position="36"/>
    </location>
    <ligand>
        <name>heme c</name>
        <dbReference type="ChEBI" id="CHEBI:61717"/>
        <label>1</label>
    </ligand>
    <ligandPart>
        <name>Fe</name>
        <dbReference type="ChEBI" id="CHEBI:18248"/>
    </ligandPart>
</feature>
<name>A0A7W2YJF8_9GAMM</name>
<evidence type="ECO:0000256" key="1">
    <source>
        <dbReference type="ARBA" id="ARBA00004418"/>
    </source>
</evidence>
<comment type="caution">
    <text evidence="11">The sequence shown here is derived from an EMBL/GenBank/DDBJ whole genome shotgun (WGS) entry which is preliminary data.</text>
</comment>
<evidence type="ECO:0000256" key="3">
    <source>
        <dbReference type="ARBA" id="ARBA00022723"/>
    </source>
</evidence>
<comment type="PTM">
    <text evidence="8">Binds 2 heme groups per subunit.</text>
</comment>
<dbReference type="EMBL" id="JACFXU010000014">
    <property type="protein sequence ID" value="MBA6413047.1"/>
    <property type="molecule type" value="Genomic_DNA"/>
</dbReference>
<dbReference type="Gene3D" id="1.10.760.10">
    <property type="entry name" value="Cytochrome c-like domain"/>
    <property type="match status" value="2"/>
</dbReference>
<accession>A0A7W2YJF8</accession>
<evidence type="ECO:0000313" key="11">
    <source>
        <dbReference type="EMBL" id="MBA6413047.1"/>
    </source>
</evidence>
<dbReference type="Pfam" id="PF03150">
    <property type="entry name" value="CCP_MauG"/>
    <property type="match status" value="1"/>
</dbReference>
<dbReference type="GO" id="GO:0046872">
    <property type="term" value="F:metal ion binding"/>
    <property type="evidence" value="ECO:0007669"/>
    <property type="project" value="UniProtKB-KW"/>
</dbReference>
<reference evidence="11 12" key="1">
    <citation type="submission" date="2020-07" db="EMBL/GenBank/DDBJ databases">
        <title>Halieaceae bacterium, F7430, whole genome shotgun sequencing project.</title>
        <authorList>
            <person name="Jiang S."/>
            <person name="Liu Z.W."/>
            <person name="Du Z.J."/>
        </authorList>
    </citation>
    <scope>NUCLEOTIDE SEQUENCE [LARGE SCALE GENOMIC DNA]</scope>
    <source>
        <strain evidence="11 12">F7430</strain>
    </source>
</reference>
<keyword evidence="6" id="KW-0560">Oxidoreductase</keyword>
<evidence type="ECO:0000256" key="2">
    <source>
        <dbReference type="ARBA" id="ARBA00022617"/>
    </source>
</evidence>
<feature type="binding site" description="covalent" evidence="8">
    <location>
        <position position="180"/>
    </location>
    <ligand>
        <name>heme c</name>
        <dbReference type="ChEBI" id="CHEBI:61717"/>
        <label>2</label>
    </ligand>
</feature>
<keyword evidence="5" id="KW-0574">Periplasm</keyword>
<keyword evidence="12" id="KW-1185">Reference proteome</keyword>
<dbReference type="GO" id="GO:0009055">
    <property type="term" value="F:electron transfer activity"/>
    <property type="evidence" value="ECO:0007669"/>
    <property type="project" value="InterPro"/>
</dbReference>
<keyword evidence="3 9" id="KW-0479">Metal-binding</keyword>
<evidence type="ECO:0000256" key="7">
    <source>
        <dbReference type="ARBA" id="ARBA00023004"/>
    </source>
</evidence>
<comment type="cofactor">
    <cofactor evidence="8">
        <name>heme</name>
        <dbReference type="ChEBI" id="CHEBI:30413"/>
    </cofactor>
    <text evidence="8">Binds 2 heme groups.</text>
</comment>
<dbReference type="InterPro" id="IPR009056">
    <property type="entry name" value="Cyt_c-like_dom"/>
</dbReference>
<dbReference type="PANTHER" id="PTHR30600">
    <property type="entry name" value="CYTOCHROME C PEROXIDASE-RELATED"/>
    <property type="match status" value="1"/>
</dbReference>
<feature type="binding site" description="covalent" evidence="8">
    <location>
        <position position="32"/>
    </location>
    <ligand>
        <name>heme c</name>
        <dbReference type="ChEBI" id="CHEBI:61717"/>
        <label>1</label>
    </ligand>
</feature>
<keyword evidence="4" id="KW-0732">Signal</keyword>
<sequence>MPGSENDSAEKIALGKELYFDQRLSVNNSQSCNSCHDVANHGTGVDNKALSPGAIEGAFGTRNSPTVWNAGFQSTQFWDGRAADLTEQAMGPILNPVEMAMPSEQAVVDKLADITEYQDAFNSVFKDDGGLSFYNIAEAIAAFERTLITKDRFDDYMLGDKDALTALEKKGLQTFINTGCAACHNGPLLGGNNLQKMGLVNAYENQSDQGLFDLDNKPASKMLFKTPMLRDVARTAPYFHDGSVNSLEEAIEQMAWLQLGKELSEEETTAISAFLKALTHTF</sequence>
<proteinExistence type="predicted"/>
<comment type="subcellular location">
    <subcellularLocation>
        <location evidence="1">Periplasm</location>
    </subcellularLocation>
</comment>
<dbReference type="GO" id="GO:0020037">
    <property type="term" value="F:heme binding"/>
    <property type="evidence" value="ECO:0007669"/>
    <property type="project" value="InterPro"/>
</dbReference>
<dbReference type="InterPro" id="IPR036909">
    <property type="entry name" value="Cyt_c-like_dom_sf"/>
</dbReference>
<organism evidence="11 12">
    <name type="scientific">Sediminihaliea albiluteola</name>
    <dbReference type="NCBI Taxonomy" id="2758564"/>
    <lineage>
        <taxon>Bacteria</taxon>
        <taxon>Pseudomonadati</taxon>
        <taxon>Pseudomonadota</taxon>
        <taxon>Gammaproteobacteria</taxon>
        <taxon>Cellvibrionales</taxon>
        <taxon>Halieaceae</taxon>
        <taxon>Sediminihaliea</taxon>
    </lineage>
</organism>
<dbReference type="PANTHER" id="PTHR30600:SF7">
    <property type="entry name" value="CYTOCHROME C PEROXIDASE-RELATED"/>
    <property type="match status" value="1"/>
</dbReference>
<evidence type="ECO:0000259" key="10">
    <source>
        <dbReference type="PROSITE" id="PS51007"/>
    </source>
</evidence>
<evidence type="ECO:0000256" key="6">
    <source>
        <dbReference type="ARBA" id="ARBA00023002"/>
    </source>
</evidence>
<dbReference type="Proteomes" id="UP000539350">
    <property type="component" value="Unassembled WGS sequence"/>
</dbReference>
<dbReference type="InterPro" id="IPR051395">
    <property type="entry name" value="Cytochrome_c_Peroxidase/MauG"/>
</dbReference>
<evidence type="ECO:0000256" key="9">
    <source>
        <dbReference type="PIRSR" id="PIRSR000294-2"/>
    </source>
</evidence>
<dbReference type="SUPFAM" id="SSF46626">
    <property type="entry name" value="Cytochrome c"/>
    <property type="match status" value="2"/>
</dbReference>
<gene>
    <name evidence="11" type="ORF">H2508_07990</name>
</gene>
<feature type="domain" description="Cytochrome c" evidence="10">
    <location>
        <begin position="166"/>
        <end position="279"/>
    </location>
</feature>
<feature type="binding site" description="axial binding residue" evidence="9">
    <location>
        <position position="184"/>
    </location>
    <ligand>
        <name>heme c</name>
        <dbReference type="ChEBI" id="CHEBI:61717"/>
        <label>2</label>
    </ligand>
    <ligandPart>
        <name>Fe</name>
        <dbReference type="ChEBI" id="CHEBI:18248"/>
    </ligandPart>
</feature>
<dbReference type="InterPro" id="IPR026259">
    <property type="entry name" value="MauG/Cytc_peroxidase"/>
</dbReference>
<evidence type="ECO:0000256" key="8">
    <source>
        <dbReference type="PIRSR" id="PIRSR000294-1"/>
    </source>
</evidence>
<keyword evidence="7 9" id="KW-0408">Iron</keyword>
<dbReference type="GO" id="GO:0042597">
    <property type="term" value="C:periplasmic space"/>
    <property type="evidence" value="ECO:0007669"/>
    <property type="project" value="UniProtKB-SubCell"/>
</dbReference>
<feature type="binding site" description="covalent" evidence="8">
    <location>
        <position position="35"/>
    </location>
    <ligand>
        <name>heme c</name>
        <dbReference type="ChEBI" id="CHEBI:61717"/>
        <label>1</label>
    </ligand>
</feature>